<evidence type="ECO:0000313" key="1">
    <source>
        <dbReference type="EMBL" id="KAH1040059.1"/>
    </source>
</evidence>
<gene>
    <name evidence="1" type="ORF">J1N35_041802</name>
</gene>
<comment type="caution">
    <text evidence="1">The sequence shown here is derived from an EMBL/GenBank/DDBJ whole genome shotgun (WGS) entry which is preliminary data.</text>
</comment>
<dbReference type="OrthoDB" id="1935929at2759"/>
<organism evidence="1 2">
    <name type="scientific">Gossypium stocksii</name>
    <dbReference type="NCBI Taxonomy" id="47602"/>
    <lineage>
        <taxon>Eukaryota</taxon>
        <taxon>Viridiplantae</taxon>
        <taxon>Streptophyta</taxon>
        <taxon>Embryophyta</taxon>
        <taxon>Tracheophyta</taxon>
        <taxon>Spermatophyta</taxon>
        <taxon>Magnoliopsida</taxon>
        <taxon>eudicotyledons</taxon>
        <taxon>Gunneridae</taxon>
        <taxon>Pentapetalae</taxon>
        <taxon>rosids</taxon>
        <taxon>malvids</taxon>
        <taxon>Malvales</taxon>
        <taxon>Malvaceae</taxon>
        <taxon>Malvoideae</taxon>
        <taxon>Gossypium</taxon>
    </lineage>
</organism>
<dbReference type="PANTHER" id="PTHR33710">
    <property type="entry name" value="BNAC02G09200D PROTEIN"/>
    <property type="match status" value="1"/>
</dbReference>
<keyword evidence="2" id="KW-1185">Reference proteome</keyword>
<dbReference type="EMBL" id="JAIQCV010000012">
    <property type="protein sequence ID" value="KAH1040059.1"/>
    <property type="molecule type" value="Genomic_DNA"/>
</dbReference>
<dbReference type="PANTHER" id="PTHR33710:SF62">
    <property type="entry name" value="DUF4283 DOMAIN PROTEIN"/>
    <property type="match status" value="1"/>
</dbReference>
<reference evidence="1 2" key="1">
    <citation type="journal article" date="2021" name="Plant Biotechnol. J.">
        <title>Multi-omics assisted identification of the key and species-specific regulatory components of drought-tolerant mechanisms in Gossypium stocksii.</title>
        <authorList>
            <person name="Yu D."/>
            <person name="Ke L."/>
            <person name="Zhang D."/>
            <person name="Wu Y."/>
            <person name="Sun Y."/>
            <person name="Mei J."/>
            <person name="Sun J."/>
            <person name="Sun Y."/>
        </authorList>
    </citation>
    <scope>NUCLEOTIDE SEQUENCE [LARGE SCALE GENOMIC DNA]</scope>
    <source>
        <strain evidence="2">cv. E1</strain>
        <tissue evidence="1">Leaf</tissue>
    </source>
</reference>
<protein>
    <submittedName>
        <fullName evidence="1">Uncharacterized protein</fullName>
    </submittedName>
</protein>
<evidence type="ECO:0000313" key="2">
    <source>
        <dbReference type="Proteomes" id="UP000828251"/>
    </source>
</evidence>
<accession>A0A9D3UGL1</accession>
<sequence>MYSFEQKGGLPRDKRRTEMFRNVLTDCQLTDVEFSGNWFTWEKGNLPETNIRERLDRGVANKEWMAMFPEEDLQKWADRIRITRRRRKDFFTARVLELTEAERDDVNLIEMIDMKTQLNFEIERTLLGTKSLRKLVEIQ</sequence>
<proteinExistence type="predicted"/>
<dbReference type="Proteomes" id="UP000828251">
    <property type="component" value="Unassembled WGS sequence"/>
</dbReference>
<name>A0A9D3UGL1_9ROSI</name>
<dbReference type="AlphaFoldDB" id="A0A9D3UGL1"/>